<dbReference type="AlphaFoldDB" id="A0A0D7AQZ8"/>
<accession>A0A0D7AQZ8</accession>
<dbReference type="Gene3D" id="3.90.70.40">
    <property type="match status" value="1"/>
</dbReference>
<dbReference type="GO" id="GO:0005634">
    <property type="term" value="C:nucleus"/>
    <property type="evidence" value="ECO:0007669"/>
    <property type="project" value="UniProtKB-SubCell"/>
</dbReference>
<dbReference type="EMBL" id="KN881581">
    <property type="protein sequence ID" value="KIY53987.1"/>
    <property type="molecule type" value="Genomic_DNA"/>
</dbReference>
<comment type="subcellular location">
    <subcellularLocation>
        <location evidence="2">Nucleus</location>
    </subcellularLocation>
</comment>
<evidence type="ECO:0000256" key="10">
    <source>
        <dbReference type="ARBA" id="ARBA00023242"/>
    </source>
</evidence>
<reference evidence="13 14" key="1">
    <citation type="journal article" date="2015" name="Fungal Genet. Biol.">
        <title>Evolution of novel wood decay mechanisms in Agaricales revealed by the genome sequences of Fistulina hepatica and Cylindrobasidium torrendii.</title>
        <authorList>
            <person name="Floudas D."/>
            <person name="Held B.W."/>
            <person name="Riley R."/>
            <person name="Nagy L.G."/>
            <person name="Koehler G."/>
            <person name="Ransdell A.S."/>
            <person name="Younus H."/>
            <person name="Chow J."/>
            <person name="Chiniquy J."/>
            <person name="Lipzen A."/>
            <person name="Tritt A."/>
            <person name="Sun H."/>
            <person name="Haridas S."/>
            <person name="LaButti K."/>
            <person name="Ohm R.A."/>
            <person name="Kues U."/>
            <person name="Blanchette R.A."/>
            <person name="Grigoriev I.V."/>
            <person name="Minto R.E."/>
            <person name="Hibbett D.S."/>
        </authorList>
    </citation>
    <scope>NUCLEOTIDE SEQUENCE [LARGE SCALE GENOMIC DNA]</scope>
    <source>
        <strain evidence="13 14">ATCC 64428</strain>
    </source>
</reference>
<evidence type="ECO:0000256" key="1">
    <source>
        <dbReference type="ARBA" id="ARBA00000707"/>
    </source>
</evidence>
<evidence type="ECO:0000256" key="6">
    <source>
        <dbReference type="ARBA" id="ARBA00022801"/>
    </source>
</evidence>
<name>A0A0D7AQZ8_9AGAR</name>
<dbReference type="GO" id="GO:0004843">
    <property type="term" value="F:cysteine-type deubiquitinase activity"/>
    <property type="evidence" value="ECO:0007669"/>
    <property type="project" value="UniProtKB-EC"/>
</dbReference>
<evidence type="ECO:0000256" key="11">
    <source>
        <dbReference type="SAM" id="MobiDB-lite"/>
    </source>
</evidence>
<dbReference type="GO" id="GO:0016579">
    <property type="term" value="P:protein deubiquitination"/>
    <property type="evidence" value="ECO:0007669"/>
    <property type="project" value="InterPro"/>
</dbReference>
<dbReference type="PROSITE" id="PS50330">
    <property type="entry name" value="UIM"/>
    <property type="match status" value="1"/>
</dbReference>
<evidence type="ECO:0000313" key="13">
    <source>
        <dbReference type="EMBL" id="KIY53987.1"/>
    </source>
</evidence>
<evidence type="ECO:0000256" key="2">
    <source>
        <dbReference type="ARBA" id="ARBA00004123"/>
    </source>
</evidence>
<keyword evidence="4" id="KW-0645">Protease</keyword>
<evidence type="ECO:0000313" key="14">
    <source>
        <dbReference type="Proteomes" id="UP000054144"/>
    </source>
</evidence>
<evidence type="ECO:0000256" key="8">
    <source>
        <dbReference type="ARBA" id="ARBA00023015"/>
    </source>
</evidence>
<feature type="region of interest" description="Disordered" evidence="11">
    <location>
        <begin position="239"/>
        <end position="268"/>
    </location>
</feature>
<feature type="compositionally biased region" description="Basic residues" evidence="11">
    <location>
        <begin position="408"/>
        <end position="417"/>
    </location>
</feature>
<dbReference type="InterPro" id="IPR033865">
    <property type="entry name" value="Ataxin-3"/>
</dbReference>
<keyword evidence="9" id="KW-0804">Transcription</keyword>
<keyword evidence="10" id="KW-0539">Nucleus</keyword>
<gene>
    <name evidence="13" type="ORF">FISHEDRAFT_63191</name>
</gene>
<keyword evidence="7" id="KW-0788">Thiol protease</keyword>
<keyword evidence="6" id="KW-0378">Hydrolase</keyword>
<dbReference type="GO" id="GO:0006508">
    <property type="term" value="P:proteolysis"/>
    <property type="evidence" value="ECO:0007669"/>
    <property type="project" value="UniProtKB-KW"/>
</dbReference>
<evidence type="ECO:0000256" key="3">
    <source>
        <dbReference type="ARBA" id="ARBA00012759"/>
    </source>
</evidence>
<organism evidence="13 14">
    <name type="scientific">Fistulina hepatica ATCC 64428</name>
    <dbReference type="NCBI Taxonomy" id="1128425"/>
    <lineage>
        <taxon>Eukaryota</taxon>
        <taxon>Fungi</taxon>
        <taxon>Dikarya</taxon>
        <taxon>Basidiomycota</taxon>
        <taxon>Agaricomycotina</taxon>
        <taxon>Agaricomycetes</taxon>
        <taxon>Agaricomycetidae</taxon>
        <taxon>Agaricales</taxon>
        <taxon>Fistulinaceae</taxon>
        <taxon>Fistulina</taxon>
    </lineage>
</organism>
<proteinExistence type="predicted"/>
<evidence type="ECO:0000256" key="9">
    <source>
        <dbReference type="ARBA" id="ARBA00023163"/>
    </source>
</evidence>
<feature type="domain" description="Josephin" evidence="12">
    <location>
        <begin position="16"/>
        <end position="154"/>
    </location>
</feature>
<dbReference type="SMART" id="SM01246">
    <property type="entry name" value="Josephin"/>
    <property type="match status" value="1"/>
</dbReference>
<comment type="catalytic activity">
    <reaction evidence="1">
        <text>Thiol-dependent hydrolysis of ester, thioester, amide, peptide and isopeptide bonds formed by the C-terminal Gly of ubiquitin (a 76-residue protein attached to proteins as an intracellular targeting signal).</text>
        <dbReference type="EC" id="3.4.19.12"/>
    </reaction>
</comment>
<dbReference type="OrthoDB" id="10063692at2759"/>
<keyword evidence="14" id="KW-1185">Reference proteome</keyword>
<dbReference type="EC" id="3.4.19.12" evidence="3"/>
<evidence type="ECO:0000259" key="12">
    <source>
        <dbReference type="SMART" id="SM01246"/>
    </source>
</evidence>
<dbReference type="Pfam" id="PF02099">
    <property type="entry name" value="Josephin"/>
    <property type="match status" value="1"/>
</dbReference>
<dbReference type="SMART" id="SM00726">
    <property type="entry name" value="UIM"/>
    <property type="match status" value="3"/>
</dbReference>
<dbReference type="Proteomes" id="UP000054144">
    <property type="component" value="Unassembled WGS sequence"/>
</dbReference>
<evidence type="ECO:0000256" key="7">
    <source>
        <dbReference type="ARBA" id="ARBA00022807"/>
    </source>
</evidence>
<evidence type="ECO:0000256" key="4">
    <source>
        <dbReference type="ARBA" id="ARBA00022670"/>
    </source>
</evidence>
<keyword evidence="5" id="KW-0833">Ubl conjugation pathway</keyword>
<dbReference type="InterPro" id="IPR006155">
    <property type="entry name" value="Josephin"/>
</dbReference>
<protein>
    <recommendedName>
        <fullName evidence="3">ubiquitinyl hydrolase 1</fullName>
        <ecNumber evidence="3">3.4.19.12</ecNumber>
    </recommendedName>
</protein>
<sequence length="417" mass="45353">MSLTIDDLLPLIYHEKQESGSMLCAQHALNSLLQGSYDDDNNGTSTNMDDTGFFSVQVLENALDVWGLSLVRWRSEAMRPYQDHPQGQLAFVLNQSQHWYTLRRFGRADNSGDGHWFNLDSLLTQPEWVGRLYLSMVLHQAETKGYSVFAVVQADPGGPLALPRTSADEIACSVPENTTAPRVAGSSTQIHDYDVEGVEDEDYELQAALQASLGGSHTAQPRAEHDPVALSMQRNQRMLEEMRRQQASAQRELLESTGGPSQHSDDDDDEVLRHILAESEAMARAPVASAHDALEDLQMSSSSNADDQDAALQAALLAAGTNRVYDDDDEHLQAALRASLEEMPAGWTPPAELPCSAAPPPMPASQPSAADALISPSGHADTDDDDLASEPAPSSPPTQAIDMDEIRRRRLAKFGGS</sequence>
<dbReference type="PANTHER" id="PTHR14159">
    <property type="entry name" value="ATAXIN-3-RELATED"/>
    <property type="match status" value="1"/>
</dbReference>
<keyword evidence="8" id="KW-0805">Transcription regulation</keyword>
<feature type="region of interest" description="Disordered" evidence="11">
    <location>
        <begin position="343"/>
        <end position="417"/>
    </location>
</feature>
<dbReference type="InterPro" id="IPR003903">
    <property type="entry name" value="UIM_dom"/>
</dbReference>
<evidence type="ECO:0000256" key="5">
    <source>
        <dbReference type="ARBA" id="ARBA00022786"/>
    </source>
</evidence>
<dbReference type="PANTHER" id="PTHR14159:SF0">
    <property type="entry name" value="ATAXIN-3-RELATED"/>
    <property type="match status" value="1"/>
</dbReference>